<dbReference type="InterPro" id="IPR019405">
    <property type="entry name" value="Lactonase_7-beta_prop"/>
</dbReference>
<dbReference type="GO" id="GO:0016853">
    <property type="term" value="F:isomerase activity"/>
    <property type="evidence" value="ECO:0007669"/>
    <property type="project" value="UniProtKB-KW"/>
</dbReference>
<name>A0A4Q7YQJ4_9BACT</name>
<gene>
    <name evidence="4" type="ORF">BDD14_0350</name>
</gene>
<dbReference type="SUPFAM" id="SSF75011">
    <property type="entry name" value="3-carboxy-cis,cis-mucoante lactonizing enzyme"/>
    <property type="match status" value="1"/>
</dbReference>
<dbReference type="PROSITE" id="PS51318">
    <property type="entry name" value="TAT"/>
    <property type="match status" value="1"/>
</dbReference>
<dbReference type="PANTHER" id="PTHR30344:SF1">
    <property type="entry name" value="6-PHOSPHOGLUCONOLACTONASE"/>
    <property type="match status" value="1"/>
</dbReference>
<keyword evidence="2" id="KW-0313">Glucose metabolism</keyword>
<evidence type="ECO:0000313" key="5">
    <source>
        <dbReference type="Proteomes" id="UP000292958"/>
    </source>
</evidence>
<evidence type="ECO:0000256" key="1">
    <source>
        <dbReference type="ARBA" id="ARBA00005564"/>
    </source>
</evidence>
<keyword evidence="5" id="KW-1185">Reference proteome</keyword>
<accession>A0A4Q7YQJ4</accession>
<dbReference type="InterPro" id="IPR015943">
    <property type="entry name" value="WD40/YVTN_repeat-like_dom_sf"/>
</dbReference>
<dbReference type="GO" id="GO:0005829">
    <property type="term" value="C:cytosol"/>
    <property type="evidence" value="ECO:0007669"/>
    <property type="project" value="TreeGrafter"/>
</dbReference>
<dbReference type="EMBL" id="SHKW01000001">
    <property type="protein sequence ID" value="RZU39025.1"/>
    <property type="molecule type" value="Genomic_DNA"/>
</dbReference>
<protein>
    <submittedName>
        <fullName evidence="4">6-phosphogluconolactonase (Cycloisomerase 2 family)</fullName>
    </submittedName>
</protein>
<comment type="similarity">
    <text evidence="1">Belongs to the cycloisomerase 2 family.</text>
</comment>
<dbReference type="GO" id="GO:0017057">
    <property type="term" value="F:6-phosphogluconolactonase activity"/>
    <property type="evidence" value="ECO:0007669"/>
    <property type="project" value="TreeGrafter"/>
</dbReference>
<dbReference type="Proteomes" id="UP000292958">
    <property type="component" value="Unassembled WGS sequence"/>
</dbReference>
<feature type="chain" id="PRO_5020419570" evidence="3">
    <location>
        <begin position="23"/>
        <end position="378"/>
    </location>
</feature>
<dbReference type="InterPro" id="IPR050282">
    <property type="entry name" value="Cycloisomerase_2"/>
</dbReference>
<dbReference type="GO" id="GO:0006006">
    <property type="term" value="P:glucose metabolic process"/>
    <property type="evidence" value="ECO:0007669"/>
    <property type="project" value="UniProtKB-KW"/>
</dbReference>
<dbReference type="Gene3D" id="2.130.10.10">
    <property type="entry name" value="YVTN repeat-like/Quinoprotein amine dehydrogenase"/>
    <property type="match status" value="1"/>
</dbReference>
<dbReference type="OrthoDB" id="9790815at2"/>
<dbReference type="AlphaFoldDB" id="A0A4Q7YQJ4"/>
<evidence type="ECO:0000256" key="3">
    <source>
        <dbReference type="SAM" id="SignalP"/>
    </source>
</evidence>
<keyword evidence="3" id="KW-0732">Signal</keyword>
<evidence type="ECO:0000313" key="4">
    <source>
        <dbReference type="EMBL" id="RZU39025.1"/>
    </source>
</evidence>
<dbReference type="PANTHER" id="PTHR30344">
    <property type="entry name" value="6-PHOSPHOGLUCONOLACTONASE-RELATED"/>
    <property type="match status" value="1"/>
</dbReference>
<keyword evidence="2" id="KW-0119">Carbohydrate metabolism</keyword>
<comment type="caution">
    <text evidence="4">The sequence shown here is derived from an EMBL/GenBank/DDBJ whole genome shotgun (WGS) entry which is preliminary data.</text>
</comment>
<dbReference type="RefSeq" id="WP_130417301.1">
    <property type="nucleotide sequence ID" value="NZ_SHKW01000001.1"/>
</dbReference>
<proteinExistence type="inferred from homology"/>
<evidence type="ECO:0000256" key="2">
    <source>
        <dbReference type="ARBA" id="ARBA00022526"/>
    </source>
</evidence>
<sequence>MSTRWSRREFVQWMGYSSLASAALGSPLLAAEGKPSTASFAYVAAKDGAEEGIHGYAVRRGWEKLQVVESSRPVALTLAPSRRFLYAVNEVDSHKGLPVGTIEAFAIGQDGRLTLLNRRELALSATMPRHAAVTPDGRNLVVAVSGGGAYNVLPIGEDGSLGRVSSMLKEIGVERESGSSQAQPRMVAFDTAGRVVSVDGGADRLNVLSVGDEGIRAHARAGLSAGCRASQVAMHPAGERLYVMQGEAISCHPYDATAGRVSEPTQHLSIAGAMEGPGTMAVPPSGRFLYACQRGGGVAAWGMGSRGDGISRPLGLQVAAMGELHAIEIAPDGRSVMGVSRNKGLIQRAELDPGTGRLSAGDVVAQVNSPSSLVVLYS</sequence>
<keyword evidence="4" id="KW-0413">Isomerase</keyword>
<reference evidence="4 5" key="1">
    <citation type="submission" date="2019-02" db="EMBL/GenBank/DDBJ databases">
        <title>Genomic Encyclopedia of Archaeal and Bacterial Type Strains, Phase II (KMG-II): from individual species to whole genera.</title>
        <authorList>
            <person name="Goeker M."/>
        </authorList>
    </citation>
    <scope>NUCLEOTIDE SEQUENCE [LARGE SCALE GENOMIC DNA]</scope>
    <source>
        <strain evidence="4 5">DSM 18101</strain>
    </source>
</reference>
<dbReference type="InterPro" id="IPR006311">
    <property type="entry name" value="TAT_signal"/>
</dbReference>
<organism evidence="4 5">
    <name type="scientific">Edaphobacter modestus</name>
    <dbReference type="NCBI Taxonomy" id="388466"/>
    <lineage>
        <taxon>Bacteria</taxon>
        <taxon>Pseudomonadati</taxon>
        <taxon>Acidobacteriota</taxon>
        <taxon>Terriglobia</taxon>
        <taxon>Terriglobales</taxon>
        <taxon>Acidobacteriaceae</taxon>
        <taxon>Edaphobacter</taxon>
    </lineage>
</organism>
<feature type="signal peptide" evidence="3">
    <location>
        <begin position="1"/>
        <end position="22"/>
    </location>
</feature>
<dbReference type="Pfam" id="PF10282">
    <property type="entry name" value="Lactonase"/>
    <property type="match status" value="1"/>
</dbReference>